<evidence type="ECO:0000256" key="9">
    <source>
        <dbReference type="SAM" id="Phobius"/>
    </source>
</evidence>
<keyword evidence="7 9" id="KW-0472">Membrane</keyword>
<evidence type="ECO:0000259" key="10">
    <source>
        <dbReference type="Pfam" id="PF04290"/>
    </source>
</evidence>
<comment type="subcellular location">
    <subcellularLocation>
        <location evidence="1">Cell inner membrane</location>
        <topology evidence="1">Multi-pass membrane protein</topology>
    </subcellularLocation>
</comment>
<dbReference type="InterPro" id="IPR055348">
    <property type="entry name" value="DctQ"/>
</dbReference>
<evidence type="ECO:0000256" key="3">
    <source>
        <dbReference type="ARBA" id="ARBA00022475"/>
    </source>
</evidence>
<comment type="similarity">
    <text evidence="8">Belongs to the TRAP transporter small permease family.</text>
</comment>
<dbReference type="Proteomes" id="UP000280960">
    <property type="component" value="Chromosome"/>
</dbReference>
<gene>
    <name evidence="11" type="ORF">D2962_02785</name>
</gene>
<feature type="transmembrane region" description="Helical" evidence="9">
    <location>
        <begin position="49"/>
        <end position="67"/>
    </location>
</feature>
<dbReference type="GO" id="GO:0005886">
    <property type="term" value="C:plasma membrane"/>
    <property type="evidence" value="ECO:0007669"/>
    <property type="project" value="UniProtKB-SubCell"/>
</dbReference>
<evidence type="ECO:0000313" key="12">
    <source>
        <dbReference type="Proteomes" id="UP000280960"/>
    </source>
</evidence>
<accession>A0A3G2R2K0</accession>
<dbReference type="GO" id="GO:0015740">
    <property type="term" value="P:C4-dicarboxylate transport"/>
    <property type="evidence" value="ECO:0007669"/>
    <property type="project" value="TreeGrafter"/>
</dbReference>
<evidence type="ECO:0000256" key="1">
    <source>
        <dbReference type="ARBA" id="ARBA00004429"/>
    </source>
</evidence>
<evidence type="ECO:0000313" key="11">
    <source>
        <dbReference type="EMBL" id="AYO29670.1"/>
    </source>
</evidence>
<feature type="transmembrane region" description="Helical" evidence="9">
    <location>
        <begin position="12"/>
        <end position="37"/>
    </location>
</feature>
<feature type="transmembrane region" description="Helical" evidence="9">
    <location>
        <begin position="88"/>
        <end position="109"/>
    </location>
</feature>
<dbReference type="PANTHER" id="PTHR35011">
    <property type="entry name" value="2,3-DIKETO-L-GULONATE TRAP TRANSPORTER SMALL PERMEASE PROTEIN YIAM"/>
    <property type="match status" value="1"/>
</dbReference>
<feature type="transmembrane region" description="Helical" evidence="9">
    <location>
        <begin position="129"/>
        <end position="147"/>
    </location>
</feature>
<keyword evidence="12" id="KW-1185">Reference proteome</keyword>
<dbReference type="GO" id="GO:0022857">
    <property type="term" value="F:transmembrane transporter activity"/>
    <property type="evidence" value="ECO:0007669"/>
    <property type="project" value="TreeGrafter"/>
</dbReference>
<keyword evidence="5 9" id="KW-0812">Transmembrane</keyword>
<dbReference type="InterPro" id="IPR007387">
    <property type="entry name" value="TRAP_DctQ"/>
</dbReference>
<name>A0A3G2R2K0_9FIRM</name>
<dbReference type="Pfam" id="PF04290">
    <property type="entry name" value="DctQ"/>
    <property type="match status" value="1"/>
</dbReference>
<dbReference type="KEGG" id="bacg:D2962_02785"/>
<keyword evidence="3" id="KW-1003">Cell membrane</keyword>
<dbReference type="EMBL" id="CP033169">
    <property type="protein sequence ID" value="AYO29670.1"/>
    <property type="molecule type" value="Genomic_DNA"/>
</dbReference>
<keyword evidence="4" id="KW-0997">Cell inner membrane</keyword>
<reference evidence="11 12" key="1">
    <citation type="submission" date="2018-10" db="EMBL/GenBank/DDBJ databases">
        <authorList>
            <person name="Zhang X."/>
        </authorList>
    </citation>
    <scope>NUCLEOTIDE SEQUENCE [LARGE SCALE GENOMIC DNA]</scope>
    <source>
        <strain evidence="11 12">SK-G1</strain>
    </source>
</reference>
<evidence type="ECO:0000256" key="5">
    <source>
        <dbReference type="ARBA" id="ARBA00022692"/>
    </source>
</evidence>
<protein>
    <submittedName>
        <fullName evidence="11">TRAP transporter small permease</fullName>
    </submittedName>
</protein>
<evidence type="ECO:0000256" key="4">
    <source>
        <dbReference type="ARBA" id="ARBA00022519"/>
    </source>
</evidence>
<sequence length="165" mass="18818">MTFKKFIDGLDSVVKWTAIAMFSIMTVAIVLQVIFRYILHASLSWSEELARYLFVWSVLLGSAMCVKRRSHVGVEVFTMYLPKNLQRYSIFLADILGLIFYGILIIYGFNVVKITMNQFSASLGIKMGYPYLSIPVAGIVMFLNGLYNMLEDLKQFKENDGVVRA</sequence>
<evidence type="ECO:0000256" key="7">
    <source>
        <dbReference type="ARBA" id="ARBA00023136"/>
    </source>
</evidence>
<dbReference type="PANTHER" id="PTHR35011:SF2">
    <property type="entry name" value="2,3-DIKETO-L-GULONATE TRAP TRANSPORTER SMALL PERMEASE PROTEIN YIAM"/>
    <property type="match status" value="1"/>
</dbReference>
<proteinExistence type="inferred from homology"/>
<keyword evidence="6 9" id="KW-1133">Transmembrane helix</keyword>
<feature type="domain" description="Tripartite ATP-independent periplasmic transporters DctQ component" evidence="10">
    <location>
        <begin position="25"/>
        <end position="154"/>
    </location>
</feature>
<evidence type="ECO:0000256" key="2">
    <source>
        <dbReference type="ARBA" id="ARBA00022448"/>
    </source>
</evidence>
<keyword evidence="2" id="KW-0813">Transport</keyword>
<dbReference type="RefSeq" id="WP_122014055.1">
    <property type="nucleotide sequence ID" value="NZ_CP033169.1"/>
</dbReference>
<evidence type="ECO:0000256" key="8">
    <source>
        <dbReference type="ARBA" id="ARBA00038436"/>
    </source>
</evidence>
<dbReference type="AlphaFoldDB" id="A0A3G2R2K0"/>
<evidence type="ECO:0000256" key="6">
    <source>
        <dbReference type="ARBA" id="ARBA00022989"/>
    </source>
</evidence>
<organism evidence="11 12">
    <name type="scientific">Biomaibacter acetigenes</name>
    <dbReference type="NCBI Taxonomy" id="2316383"/>
    <lineage>
        <taxon>Bacteria</taxon>
        <taxon>Bacillati</taxon>
        <taxon>Bacillota</taxon>
        <taxon>Clostridia</taxon>
        <taxon>Thermosediminibacterales</taxon>
        <taxon>Tepidanaerobacteraceae</taxon>
        <taxon>Biomaibacter</taxon>
    </lineage>
</organism>